<comment type="catalytic activity">
    <reaction evidence="1">
        <text>an N-(ADP-alpha-D-ribosyl)-thymidine in DNA + H2O = a thymidine in DNA + ADP-D-ribose</text>
        <dbReference type="Rhea" id="RHEA:71655"/>
        <dbReference type="Rhea" id="RHEA-COMP:13556"/>
        <dbReference type="Rhea" id="RHEA-COMP:18051"/>
        <dbReference type="ChEBI" id="CHEBI:15377"/>
        <dbReference type="ChEBI" id="CHEBI:57967"/>
        <dbReference type="ChEBI" id="CHEBI:137386"/>
        <dbReference type="ChEBI" id="CHEBI:191199"/>
    </reaction>
    <physiologicalReaction direction="left-to-right" evidence="1">
        <dbReference type="Rhea" id="RHEA:71656"/>
    </physiologicalReaction>
</comment>
<dbReference type="PANTHER" id="PTHR12521">
    <property type="entry name" value="PROTEIN C6ORF130"/>
    <property type="match status" value="1"/>
</dbReference>
<protein>
    <submittedName>
        <fullName evidence="3">Macro domain-containing protein</fullName>
    </submittedName>
</protein>
<gene>
    <name evidence="3" type="ORF">NE536_18485</name>
</gene>
<dbReference type="InterPro" id="IPR050892">
    <property type="entry name" value="ADP-ribose_metab_enzymes"/>
</dbReference>
<dbReference type="PANTHER" id="PTHR12521:SF0">
    <property type="entry name" value="ADP-RIBOSE GLYCOHYDROLASE OARD1"/>
    <property type="match status" value="1"/>
</dbReference>
<dbReference type="Pfam" id="PF01661">
    <property type="entry name" value="Macro"/>
    <property type="match status" value="1"/>
</dbReference>
<evidence type="ECO:0000256" key="1">
    <source>
        <dbReference type="ARBA" id="ARBA00035885"/>
    </source>
</evidence>
<dbReference type="AlphaFoldDB" id="A0A9X2WY73"/>
<comment type="caution">
    <text evidence="3">The sequence shown here is derived from an EMBL/GenBank/DDBJ whole genome shotgun (WGS) entry which is preliminary data.</text>
</comment>
<organism evidence="3 4">
    <name type="scientific">Shewanella septentrionalis</name>
    <dbReference type="NCBI Taxonomy" id="2952223"/>
    <lineage>
        <taxon>Bacteria</taxon>
        <taxon>Pseudomonadati</taxon>
        <taxon>Pseudomonadota</taxon>
        <taxon>Gammaproteobacteria</taxon>
        <taxon>Alteromonadales</taxon>
        <taxon>Shewanellaceae</taxon>
        <taxon>Shewanella</taxon>
    </lineage>
</organism>
<dbReference type="InterPro" id="IPR002589">
    <property type="entry name" value="Macro_dom"/>
</dbReference>
<evidence type="ECO:0000259" key="2">
    <source>
        <dbReference type="PROSITE" id="PS51154"/>
    </source>
</evidence>
<evidence type="ECO:0000313" key="4">
    <source>
        <dbReference type="Proteomes" id="UP001155604"/>
    </source>
</evidence>
<dbReference type="EMBL" id="JAMTCC010000038">
    <property type="protein sequence ID" value="MCT7947339.1"/>
    <property type="molecule type" value="Genomic_DNA"/>
</dbReference>
<proteinExistence type="predicted"/>
<dbReference type="GO" id="GO:0140291">
    <property type="term" value="P:peptidyl-glutamate ADP-deribosylation"/>
    <property type="evidence" value="ECO:0007669"/>
    <property type="project" value="TreeGrafter"/>
</dbReference>
<feature type="domain" description="Macro" evidence="2">
    <location>
        <begin position="1"/>
        <end position="153"/>
    </location>
</feature>
<reference evidence="3" key="1">
    <citation type="journal article" date="2023" name="Int. J. Syst. Evol. Microbiol.">
        <title>&lt;i&gt;Shewanella septentrionalis&lt;/i&gt; sp. nov. and &lt;i&gt;Shewanella holmiensis&lt;/i&gt; sp. nov., isolated from Baltic Sea water and sediments.</title>
        <authorList>
            <person name="Martin-Rodriguez A.J."/>
            <person name="Thorell K."/>
            <person name="Joffre E."/>
            <person name="Jensie-Markopoulos S."/>
            <person name="Moore E.R.B."/>
            <person name="Sjoling A."/>
        </authorList>
    </citation>
    <scope>NUCLEOTIDE SEQUENCE</scope>
    <source>
        <strain evidence="3">SP1W3</strain>
    </source>
</reference>
<accession>A0A9X2WY73</accession>
<sequence>MKKVHGNIFELVENNKADVLVHGCNCLCNMGAGIALMIKSKYPEAYNVDLQTERGASTKLGTYTKVIINRRGKSFAIVNAYTQYDWKGNGVLADYDAIRQVFRAIKKEFSGLRIVYPLIGAGLAKGNWQIIESIIDEELKGEMHYCVKLIVSS</sequence>
<evidence type="ECO:0000313" key="3">
    <source>
        <dbReference type="EMBL" id="MCT7947339.1"/>
    </source>
</evidence>
<dbReference type="Gene3D" id="3.40.220.10">
    <property type="entry name" value="Leucine Aminopeptidase, subunit E, domain 1"/>
    <property type="match status" value="1"/>
</dbReference>
<dbReference type="RefSeq" id="WP_261273606.1">
    <property type="nucleotide sequence ID" value="NZ_JAMTCC010000038.1"/>
</dbReference>
<dbReference type="SUPFAM" id="SSF52949">
    <property type="entry name" value="Macro domain-like"/>
    <property type="match status" value="1"/>
</dbReference>
<dbReference type="PROSITE" id="PS51154">
    <property type="entry name" value="MACRO"/>
    <property type="match status" value="1"/>
</dbReference>
<name>A0A9X2WY73_9GAMM</name>
<dbReference type="InterPro" id="IPR043472">
    <property type="entry name" value="Macro_dom-like"/>
</dbReference>
<dbReference type="SMART" id="SM00506">
    <property type="entry name" value="A1pp"/>
    <property type="match status" value="1"/>
</dbReference>
<keyword evidence="4" id="KW-1185">Reference proteome</keyword>
<dbReference type="Proteomes" id="UP001155604">
    <property type="component" value="Unassembled WGS sequence"/>
</dbReference>